<evidence type="ECO:0000256" key="6">
    <source>
        <dbReference type="ARBA" id="ARBA00022833"/>
    </source>
</evidence>
<organism evidence="19 20">
    <name type="scientific">Rubus argutus</name>
    <name type="common">Southern blackberry</name>
    <dbReference type="NCBI Taxonomy" id="59490"/>
    <lineage>
        <taxon>Eukaryota</taxon>
        <taxon>Viridiplantae</taxon>
        <taxon>Streptophyta</taxon>
        <taxon>Embryophyta</taxon>
        <taxon>Tracheophyta</taxon>
        <taxon>Spermatophyta</taxon>
        <taxon>Magnoliopsida</taxon>
        <taxon>eudicotyledons</taxon>
        <taxon>Gunneridae</taxon>
        <taxon>Pentapetalae</taxon>
        <taxon>rosids</taxon>
        <taxon>fabids</taxon>
        <taxon>Rosales</taxon>
        <taxon>Rosaceae</taxon>
        <taxon>Rosoideae</taxon>
        <taxon>Rosoideae incertae sedis</taxon>
        <taxon>Rubus</taxon>
    </lineage>
</organism>
<evidence type="ECO:0000256" key="9">
    <source>
        <dbReference type="ARBA" id="ARBA00023159"/>
    </source>
</evidence>
<evidence type="ECO:0000256" key="12">
    <source>
        <dbReference type="PROSITE-ProRule" id="PRU00094"/>
    </source>
</evidence>
<feature type="domain" description="CCT" evidence="16">
    <location>
        <begin position="136"/>
        <end position="178"/>
    </location>
</feature>
<evidence type="ECO:0000259" key="17">
    <source>
        <dbReference type="PROSITE" id="PS51320"/>
    </source>
</evidence>
<evidence type="ECO:0000256" key="2">
    <source>
        <dbReference type="ARBA" id="ARBA00004123"/>
    </source>
</evidence>
<dbReference type="Gene3D" id="3.30.50.10">
    <property type="entry name" value="Erythroid Transcription Factor GATA-1, subunit A"/>
    <property type="match status" value="1"/>
</dbReference>
<keyword evidence="10" id="KW-0804">Transcription</keyword>
<gene>
    <name evidence="18" type="ORF">M0R45_027243</name>
    <name evidence="19" type="ORF">M0R45_027262</name>
</gene>
<dbReference type="PANTHER" id="PTHR46125:SF20">
    <property type="entry name" value="GATA TRANSCRIPTION FACTOR 25"/>
    <property type="match status" value="1"/>
</dbReference>
<comment type="similarity">
    <text evidence="3">Belongs to the type IV zinc-finger family. Class C subfamily.</text>
</comment>
<evidence type="ECO:0000256" key="10">
    <source>
        <dbReference type="ARBA" id="ARBA00023163"/>
    </source>
</evidence>
<keyword evidence="6" id="KW-0862">Zinc</keyword>
<keyword evidence="9" id="KW-0010">Activator</keyword>
<accession>A0AAW1WZW6</accession>
<feature type="region of interest" description="Disordered" evidence="14">
    <location>
        <begin position="247"/>
        <end position="296"/>
    </location>
</feature>
<dbReference type="SUPFAM" id="SSF57716">
    <property type="entry name" value="Glucocorticoid receptor-like (DNA-binding domain)"/>
    <property type="match status" value="1"/>
</dbReference>
<sequence length="296" mass="32031">MYGHAQPMDIQNQIPAGEEDDSAGAESIDNAHIHYEGHTLEDGGVVVHEATSDDVYIHGGNTDLDMAIPYEGSSQLTLSFRGQVYVFDSVTPDKVQAVLLLLGGSESSSGTQGVDMATQNQRAITEFPTGCNQPHRAASLNRFRQKRKERCFDKKVRYSVRQEVALRMQRNKGQFTSSKKSDGDYSWGTGQESGQDDSHAETSCTHCGTSSKCTPMMRRGPSGPRSLCNACGLFWANRGVLREIAKRPQGQSQTPAEQGEAEANDSDTGTAIIPAHNSPNVVPLSNGDNKALVAEI</sequence>
<comment type="function">
    <text evidence="1">Transcriptional activator that specifically binds 5'-GATA-3' or 5'-GAT-3' motifs within gene promoters.</text>
</comment>
<evidence type="ECO:0000256" key="7">
    <source>
        <dbReference type="ARBA" id="ARBA00023015"/>
    </source>
</evidence>
<dbReference type="PANTHER" id="PTHR46125">
    <property type="entry name" value="GATA TRANSCRIPTION FACTOR 28"/>
    <property type="match status" value="1"/>
</dbReference>
<keyword evidence="20" id="KW-1185">Reference proteome</keyword>
<dbReference type="EMBL" id="JBEDUW010000005">
    <property type="protein sequence ID" value="KAK9930215.1"/>
    <property type="molecule type" value="Genomic_DNA"/>
</dbReference>
<dbReference type="GO" id="GO:0043565">
    <property type="term" value="F:sequence-specific DNA binding"/>
    <property type="evidence" value="ECO:0007669"/>
    <property type="project" value="InterPro"/>
</dbReference>
<dbReference type="GO" id="GO:0006355">
    <property type="term" value="P:regulation of DNA-templated transcription"/>
    <property type="evidence" value="ECO:0007669"/>
    <property type="project" value="InterPro"/>
</dbReference>
<dbReference type="InterPro" id="IPR010402">
    <property type="entry name" value="CCT_domain"/>
</dbReference>
<dbReference type="PROSITE" id="PS51320">
    <property type="entry name" value="TIFY"/>
    <property type="match status" value="1"/>
</dbReference>
<comment type="subcellular location">
    <subcellularLocation>
        <location evidence="2 13">Nucleus</location>
    </subcellularLocation>
</comment>
<dbReference type="InterPro" id="IPR045280">
    <property type="entry name" value="TIFY-like"/>
</dbReference>
<keyword evidence="4" id="KW-0479">Metal-binding</keyword>
<keyword evidence="7" id="KW-0805">Transcription regulation</keyword>
<keyword evidence="5 12" id="KW-0863">Zinc-finger</keyword>
<keyword evidence="11 13" id="KW-0539">Nucleus</keyword>
<dbReference type="SMART" id="SM00979">
    <property type="entry name" value="TIFY"/>
    <property type="match status" value="1"/>
</dbReference>
<proteinExistence type="inferred from homology"/>
<dbReference type="CDD" id="cd00202">
    <property type="entry name" value="ZnF_GATA"/>
    <property type="match status" value="1"/>
</dbReference>
<evidence type="ECO:0000256" key="4">
    <source>
        <dbReference type="ARBA" id="ARBA00022723"/>
    </source>
</evidence>
<evidence type="ECO:0000313" key="18">
    <source>
        <dbReference type="EMBL" id="KAK9930195.1"/>
    </source>
</evidence>
<evidence type="ECO:0000256" key="3">
    <source>
        <dbReference type="ARBA" id="ARBA00007722"/>
    </source>
</evidence>
<dbReference type="Pfam" id="PF00320">
    <property type="entry name" value="GATA"/>
    <property type="match status" value="1"/>
</dbReference>
<dbReference type="Pfam" id="PF06203">
    <property type="entry name" value="CCT"/>
    <property type="match status" value="1"/>
</dbReference>
<feature type="region of interest" description="Disordered" evidence="14">
    <location>
        <begin position="1"/>
        <end position="24"/>
    </location>
</feature>
<evidence type="ECO:0000256" key="8">
    <source>
        <dbReference type="ARBA" id="ARBA00023125"/>
    </source>
</evidence>
<dbReference type="InterPro" id="IPR000679">
    <property type="entry name" value="Znf_GATA"/>
</dbReference>
<reference evidence="19 20" key="1">
    <citation type="journal article" date="2023" name="G3 (Bethesda)">
        <title>A chromosome-length genome assembly and annotation of blackberry (Rubus argutus, cv. 'Hillquist').</title>
        <authorList>
            <person name="Bruna T."/>
            <person name="Aryal R."/>
            <person name="Dudchenko O."/>
            <person name="Sargent D.J."/>
            <person name="Mead D."/>
            <person name="Buti M."/>
            <person name="Cavallini A."/>
            <person name="Hytonen T."/>
            <person name="Andres J."/>
            <person name="Pham M."/>
            <person name="Weisz D."/>
            <person name="Mascagni F."/>
            <person name="Usai G."/>
            <person name="Natali L."/>
            <person name="Bassil N."/>
            <person name="Fernandez G.E."/>
            <person name="Lomsadze A."/>
            <person name="Armour M."/>
            <person name="Olukolu B."/>
            <person name="Poorten T."/>
            <person name="Britton C."/>
            <person name="Davik J."/>
            <person name="Ashrafi H."/>
            <person name="Aiden E.L."/>
            <person name="Borodovsky M."/>
            <person name="Worthington M."/>
        </authorList>
    </citation>
    <scope>NUCLEOTIDE SEQUENCE [LARGE SCALE GENOMIC DNA]</scope>
    <source>
        <strain evidence="19">PI 553951</strain>
    </source>
</reference>
<evidence type="ECO:0000259" key="15">
    <source>
        <dbReference type="PROSITE" id="PS50114"/>
    </source>
</evidence>
<protein>
    <recommendedName>
        <fullName evidence="21">GATA transcription factor 25</fullName>
    </recommendedName>
</protein>
<evidence type="ECO:0000256" key="5">
    <source>
        <dbReference type="ARBA" id="ARBA00022771"/>
    </source>
</evidence>
<feature type="domain" description="GATA-type" evidence="15">
    <location>
        <begin position="198"/>
        <end position="255"/>
    </location>
</feature>
<feature type="region of interest" description="Disordered" evidence="14">
    <location>
        <begin position="171"/>
        <end position="211"/>
    </location>
</feature>
<dbReference type="PROSITE" id="PS00344">
    <property type="entry name" value="GATA_ZN_FINGER_1"/>
    <property type="match status" value="1"/>
</dbReference>
<feature type="domain" description="Tify" evidence="17">
    <location>
        <begin position="69"/>
        <end position="104"/>
    </location>
</feature>
<dbReference type="InterPro" id="IPR013088">
    <property type="entry name" value="Znf_NHR/GATA"/>
</dbReference>
<evidence type="ECO:0000256" key="1">
    <source>
        <dbReference type="ARBA" id="ARBA00002206"/>
    </source>
</evidence>
<dbReference type="GO" id="GO:0005634">
    <property type="term" value="C:nucleus"/>
    <property type="evidence" value="ECO:0007669"/>
    <property type="project" value="UniProtKB-SubCell"/>
</dbReference>
<evidence type="ECO:0000256" key="13">
    <source>
        <dbReference type="PROSITE-ProRule" id="PRU00357"/>
    </source>
</evidence>
<feature type="compositionally biased region" description="Polar residues" evidence="14">
    <location>
        <begin position="201"/>
        <end position="211"/>
    </location>
</feature>
<dbReference type="Pfam" id="PF06200">
    <property type="entry name" value="tify"/>
    <property type="match status" value="1"/>
</dbReference>
<dbReference type="AlphaFoldDB" id="A0AAW1WZW6"/>
<name>A0AAW1WZW6_RUBAR</name>
<evidence type="ECO:0000313" key="19">
    <source>
        <dbReference type="EMBL" id="KAK9930215.1"/>
    </source>
</evidence>
<dbReference type="SMART" id="SM00401">
    <property type="entry name" value="ZnF_GATA"/>
    <property type="match status" value="1"/>
</dbReference>
<evidence type="ECO:0000256" key="11">
    <source>
        <dbReference type="ARBA" id="ARBA00023242"/>
    </source>
</evidence>
<comment type="caution">
    <text evidence="19">The sequence shown here is derived from an EMBL/GenBank/DDBJ whole genome shotgun (WGS) entry which is preliminary data.</text>
</comment>
<dbReference type="Proteomes" id="UP001457282">
    <property type="component" value="Unassembled WGS sequence"/>
</dbReference>
<dbReference type="PROSITE" id="PS51017">
    <property type="entry name" value="CCT"/>
    <property type="match status" value="1"/>
</dbReference>
<evidence type="ECO:0008006" key="21">
    <source>
        <dbReference type="Google" id="ProtNLM"/>
    </source>
</evidence>
<evidence type="ECO:0000256" key="14">
    <source>
        <dbReference type="SAM" id="MobiDB-lite"/>
    </source>
</evidence>
<dbReference type="PROSITE" id="PS50114">
    <property type="entry name" value="GATA_ZN_FINGER_2"/>
    <property type="match status" value="1"/>
</dbReference>
<keyword evidence="8" id="KW-0238">DNA-binding</keyword>
<evidence type="ECO:0000259" key="16">
    <source>
        <dbReference type="PROSITE" id="PS51017"/>
    </source>
</evidence>
<dbReference type="EMBL" id="JBEDUW010000005">
    <property type="protein sequence ID" value="KAK9930195.1"/>
    <property type="molecule type" value="Genomic_DNA"/>
</dbReference>
<dbReference type="InterPro" id="IPR010399">
    <property type="entry name" value="Tify_dom"/>
</dbReference>
<evidence type="ECO:0000313" key="20">
    <source>
        <dbReference type="Proteomes" id="UP001457282"/>
    </source>
</evidence>
<dbReference type="GO" id="GO:0008270">
    <property type="term" value="F:zinc ion binding"/>
    <property type="evidence" value="ECO:0007669"/>
    <property type="project" value="UniProtKB-KW"/>
</dbReference>